<dbReference type="OrthoDB" id="10006270at2759"/>
<dbReference type="GO" id="GO:0005737">
    <property type="term" value="C:cytoplasm"/>
    <property type="evidence" value="ECO:0007669"/>
    <property type="project" value="TreeGrafter"/>
</dbReference>
<dbReference type="SUPFAM" id="SSF48452">
    <property type="entry name" value="TPR-like"/>
    <property type="match status" value="1"/>
</dbReference>
<feature type="repeat" description="TPR" evidence="7">
    <location>
        <begin position="463"/>
        <end position="496"/>
    </location>
</feature>
<feature type="compositionally biased region" description="Polar residues" evidence="8">
    <location>
        <begin position="131"/>
        <end position="142"/>
    </location>
</feature>
<evidence type="ECO:0000256" key="6">
    <source>
        <dbReference type="ARBA" id="ARBA00023306"/>
    </source>
</evidence>
<sequence>MPPPRRTPLRHGSPIDRSAASRQSPNDSARITTFGNRGQSVSPIRPRTASMLGLSPTTTATTNVTTATTTINNINTTTAPDINTHDISLLHTSITNNNNNSSMMASPDLLQSQASRFLQQQRQRQQRSSHNDSLGSPLHDQSSFFGARHDARRFIFSDISMASSRNPYPQHQDTREYRLRSLRDGALLQQLNQSATFFAEKVMAITNDTDDVYCLAQAYYQSQQYEQALDILNKKQTLNKSVQCRYLAGLCAMALENWEDAIDYLGHDNPFVDKDFTHNHSRDGVIKLESIMCFARGEAYLQLKETDKAKTCFKEALTVDVKCYDALEALVRHNMLEEKAEWEFIMTLPYEAHCDGDADLFRDLYMLQLKRYSHSNDIAAAQRRTEHDYGMENSLDVMHSTAETLLSESKYEDCLKMCERIREVDGLYRKCLPTYLSCLYELRRKNDLFQVAQQLVDRLNDEAVTWHAVGTYYLCIERYAEARQYFSQASAMDPHFEAAWLGLGHAFAAERDHEHAINAYKTCSEMVSGSHLPYMYIGMQYMEQGNMELTLIHLNNSLERCENDPFLHIEFGVYYYNVERYEESLASLKKASTLATDNRQTPTSPIWGKIWANMGHTHRKLQNYDRSMECYKEALSVNPQNSNVLAGIGLLYYYQADYGNATEQFNRALQNSTTPDLIVGLLEKALTANATEPLDDQDRFRLDSYLTFTDIRIDG</sequence>
<feature type="region of interest" description="Disordered" evidence="8">
    <location>
        <begin position="115"/>
        <end position="142"/>
    </location>
</feature>
<keyword evidence="10" id="KW-1185">Reference proteome</keyword>
<protein>
    <submittedName>
        <fullName evidence="9">Uncharacterized protein</fullName>
    </submittedName>
</protein>
<dbReference type="InterPro" id="IPR011990">
    <property type="entry name" value="TPR-like_helical_dom_sf"/>
</dbReference>
<dbReference type="GO" id="GO:0045842">
    <property type="term" value="P:positive regulation of mitotic metaphase/anaphase transition"/>
    <property type="evidence" value="ECO:0007669"/>
    <property type="project" value="TreeGrafter"/>
</dbReference>
<evidence type="ECO:0000256" key="8">
    <source>
        <dbReference type="SAM" id="MobiDB-lite"/>
    </source>
</evidence>
<dbReference type="EMBL" id="MCGE01000003">
    <property type="protein sequence ID" value="ORZ23565.1"/>
    <property type="molecule type" value="Genomic_DNA"/>
</dbReference>
<dbReference type="PROSITE" id="PS50005">
    <property type="entry name" value="TPR"/>
    <property type="match status" value="3"/>
</dbReference>
<keyword evidence="3" id="KW-0498">Mitosis</keyword>
<dbReference type="Pfam" id="PF12895">
    <property type="entry name" value="ANAPC3"/>
    <property type="match status" value="1"/>
</dbReference>
<dbReference type="Gene3D" id="1.25.40.10">
    <property type="entry name" value="Tetratricopeptide repeat domain"/>
    <property type="match status" value="1"/>
</dbReference>
<keyword evidence="6" id="KW-0131">Cell cycle</keyword>
<evidence type="ECO:0000313" key="10">
    <source>
        <dbReference type="Proteomes" id="UP000193560"/>
    </source>
</evidence>
<dbReference type="Pfam" id="PF00515">
    <property type="entry name" value="TPR_1"/>
    <property type="match status" value="1"/>
</dbReference>
<keyword evidence="1" id="KW-0132">Cell division</keyword>
<dbReference type="PANTHER" id="PTHR12558:SF9">
    <property type="entry name" value="CELL DIVISION CYCLE PROTEIN 16 HOMOLOG"/>
    <property type="match status" value="1"/>
</dbReference>
<proteinExistence type="predicted"/>
<gene>
    <name evidence="9" type="ORF">BCR42DRAFT_344323</name>
</gene>
<evidence type="ECO:0000256" key="2">
    <source>
        <dbReference type="ARBA" id="ARBA00022737"/>
    </source>
</evidence>
<name>A0A1X2IWY5_9FUNG</name>
<feature type="compositionally biased region" description="Polar residues" evidence="8">
    <location>
        <begin position="20"/>
        <end position="42"/>
    </location>
</feature>
<dbReference type="SMART" id="SM00028">
    <property type="entry name" value="TPR"/>
    <property type="match status" value="9"/>
</dbReference>
<dbReference type="GO" id="GO:0031145">
    <property type="term" value="P:anaphase-promoting complex-dependent catabolic process"/>
    <property type="evidence" value="ECO:0007669"/>
    <property type="project" value="TreeGrafter"/>
</dbReference>
<evidence type="ECO:0000256" key="3">
    <source>
        <dbReference type="ARBA" id="ARBA00022776"/>
    </source>
</evidence>
<organism evidence="9 10">
    <name type="scientific">Absidia repens</name>
    <dbReference type="NCBI Taxonomy" id="90262"/>
    <lineage>
        <taxon>Eukaryota</taxon>
        <taxon>Fungi</taxon>
        <taxon>Fungi incertae sedis</taxon>
        <taxon>Mucoromycota</taxon>
        <taxon>Mucoromycotina</taxon>
        <taxon>Mucoromycetes</taxon>
        <taxon>Mucorales</taxon>
        <taxon>Cunninghamellaceae</taxon>
        <taxon>Absidia</taxon>
    </lineage>
</organism>
<dbReference type="InterPro" id="IPR019734">
    <property type="entry name" value="TPR_rpt"/>
</dbReference>
<dbReference type="PANTHER" id="PTHR12558">
    <property type="entry name" value="CELL DIVISION CYCLE 16,23,27"/>
    <property type="match status" value="1"/>
</dbReference>
<dbReference type="Proteomes" id="UP000193560">
    <property type="component" value="Unassembled WGS sequence"/>
</dbReference>
<keyword evidence="4" id="KW-0833">Ubl conjugation pathway</keyword>
<keyword evidence="2" id="KW-0677">Repeat</keyword>
<dbReference type="GO" id="GO:0051301">
    <property type="term" value="P:cell division"/>
    <property type="evidence" value="ECO:0007669"/>
    <property type="project" value="UniProtKB-KW"/>
</dbReference>
<feature type="repeat" description="TPR" evidence="7">
    <location>
        <begin position="608"/>
        <end position="641"/>
    </location>
</feature>
<evidence type="ECO:0000313" key="9">
    <source>
        <dbReference type="EMBL" id="ORZ23565.1"/>
    </source>
</evidence>
<feature type="region of interest" description="Disordered" evidence="8">
    <location>
        <begin position="1"/>
        <end position="57"/>
    </location>
</feature>
<dbReference type="SUPFAM" id="SSF81901">
    <property type="entry name" value="HCP-like"/>
    <property type="match status" value="2"/>
</dbReference>
<feature type="repeat" description="TPR" evidence="7">
    <location>
        <begin position="642"/>
        <end position="675"/>
    </location>
</feature>
<dbReference type="STRING" id="90262.A0A1X2IWY5"/>
<reference evidence="9 10" key="1">
    <citation type="submission" date="2016-07" db="EMBL/GenBank/DDBJ databases">
        <title>Pervasive Adenine N6-methylation of Active Genes in Fungi.</title>
        <authorList>
            <consortium name="DOE Joint Genome Institute"/>
            <person name="Mondo S.J."/>
            <person name="Dannebaum R.O."/>
            <person name="Kuo R.C."/>
            <person name="Labutti K."/>
            <person name="Haridas S."/>
            <person name="Kuo A."/>
            <person name="Salamov A."/>
            <person name="Ahrendt S.R."/>
            <person name="Lipzen A."/>
            <person name="Sullivan W."/>
            <person name="Andreopoulos W.B."/>
            <person name="Clum A."/>
            <person name="Lindquist E."/>
            <person name="Daum C."/>
            <person name="Ramamoorthy G.K."/>
            <person name="Gryganskyi A."/>
            <person name="Culley D."/>
            <person name="Magnuson J.K."/>
            <person name="James T.Y."/>
            <person name="O'Malley M.A."/>
            <person name="Stajich J.E."/>
            <person name="Spatafora J.W."/>
            <person name="Visel A."/>
            <person name="Grigoriev I.V."/>
        </authorList>
    </citation>
    <scope>NUCLEOTIDE SEQUENCE [LARGE SCALE GENOMIC DNA]</scope>
    <source>
        <strain evidence="9 10">NRRL 1336</strain>
    </source>
</reference>
<feature type="compositionally biased region" description="Low complexity" evidence="8">
    <location>
        <begin position="115"/>
        <end position="128"/>
    </location>
</feature>
<dbReference type="PROSITE" id="PS50293">
    <property type="entry name" value="TPR_REGION"/>
    <property type="match status" value="1"/>
</dbReference>
<dbReference type="GO" id="GO:0016567">
    <property type="term" value="P:protein ubiquitination"/>
    <property type="evidence" value="ECO:0007669"/>
    <property type="project" value="TreeGrafter"/>
</dbReference>
<evidence type="ECO:0000256" key="1">
    <source>
        <dbReference type="ARBA" id="ARBA00022618"/>
    </source>
</evidence>
<evidence type="ECO:0000256" key="5">
    <source>
        <dbReference type="ARBA" id="ARBA00022803"/>
    </source>
</evidence>
<keyword evidence="5 7" id="KW-0802">TPR repeat</keyword>
<dbReference type="Pfam" id="PF13432">
    <property type="entry name" value="TPR_16"/>
    <property type="match status" value="1"/>
</dbReference>
<accession>A0A1X2IWY5</accession>
<dbReference type="GO" id="GO:0005680">
    <property type="term" value="C:anaphase-promoting complex"/>
    <property type="evidence" value="ECO:0007669"/>
    <property type="project" value="UniProtKB-ARBA"/>
</dbReference>
<comment type="caution">
    <text evidence="9">The sequence shown here is derived from an EMBL/GenBank/DDBJ whole genome shotgun (WGS) entry which is preliminary data.</text>
</comment>
<dbReference type="AlphaFoldDB" id="A0A1X2IWY5"/>
<evidence type="ECO:0000256" key="4">
    <source>
        <dbReference type="ARBA" id="ARBA00022786"/>
    </source>
</evidence>
<dbReference type="Pfam" id="PF13181">
    <property type="entry name" value="TPR_8"/>
    <property type="match status" value="1"/>
</dbReference>
<evidence type="ECO:0000256" key="7">
    <source>
        <dbReference type="PROSITE-ProRule" id="PRU00339"/>
    </source>
</evidence>